<keyword evidence="7 11" id="KW-0456">Lyase</keyword>
<name>A0A974CQT0_XENLA</name>
<evidence type="ECO:0000256" key="4">
    <source>
        <dbReference type="ARBA" id="ARBA00022490"/>
    </source>
</evidence>
<evidence type="ECO:0000313" key="14">
    <source>
        <dbReference type="Proteomes" id="UP000694892"/>
    </source>
</evidence>
<dbReference type="InterPro" id="IPR001148">
    <property type="entry name" value="CA_dom"/>
</dbReference>
<comment type="subcellular location">
    <subcellularLocation>
        <location evidence="2">Cytoplasm</location>
    </subcellularLocation>
</comment>
<evidence type="ECO:0000259" key="12">
    <source>
        <dbReference type="PROSITE" id="PS51144"/>
    </source>
</evidence>
<evidence type="ECO:0000256" key="6">
    <source>
        <dbReference type="ARBA" id="ARBA00022833"/>
    </source>
</evidence>
<evidence type="ECO:0000256" key="3">
    <source>
        <dbReference type="ARBA" id="ARBA00010718"/>
    </source>
</evidence>
<comment type="catalytic activity">
    <reaction evidence="10 11">
        <text>hydrogencarbonate + H(+) = CO2 + H2O</text>
        <dbReference type="Rhea" id="RHEA:10748"/>
        <dbReference type="ChEBI" id="CHEBI:15377"/>
        <dbReference type="ChEBI" id="CHEBI:15378"/>
        <dbReference type="ChEBI" id="CHEBI:16526"/>
        <dbReference type="ChEBI" id="CHEBI:17544"/>
        <dbReference type="EC" id="4.2.1.1"/>
    </reaction>
</comment>
<comment type="catalytic activity">
    <reaction evidence="8">
        <text>urea = cyanamide + H2O</text>
        <dbReference type="Rhea" id="RHEA:23056"/>
        <dbReference type="ChEBI" id="CHEBI:15377"/>
        <dbReference type="ChEBI" id="CHEBI:16199"/>
        <dbReference type="ChEBI" id="CHEBI:16698"/>
        <dbReference type="EC" id="4.2.1.69"/>
    </reaction>
</comment>
<evidence type="ECO:0000256" key="8">
    <source>
        <dbReference type="ARBA" id="ARBA00036058"/>
    </source>
</evidence>
<reference evidence="14" key="1">
    <citation type="journal article" date="2016" name="Nature">
        <title>Genome evolution in the allotetraploid frog Xenopus laevis.</title>
        <authorList>
            <person name="Session A.M."/>
            <person name="Uno Y."/>
            <person name="Kwon T."/>
            <person name="Chapman J.A."/>
            <person name="Toyoda A."/>
            <person name="Takahashi S."/>
            <person name="Fukui A."/>
            <person name="Hikosaka A."/>
            <person name="Suzuki A."/>
            <person name="Kondo M."/>
            <person name="van Heeringen S.J."/>
            <person name="Quigley I."/>
            <person name="Heinz S."/>
            <person name="Ogino H."/>
            <person name="Ochi H."/>
            <person name="Hellsten U."/>
            <person name="Lyons J.B."/>
            <person name="Simakov O."/>
            <person name="Putnam N."/>
            <person name="Stites J."/>
            <person name="Kuroki Y."/>
            <person name="Tanaka T."/>
            <person name="Michiue T."/>
            <person name="Watanabe M."/>
            <person name="Bogdanovic O."/>
            <person name="Lister R."/>
            <person name="Georgiou G."/>
            <person name="Paranjpe S.S."/>
            <person name="van Kruijsbergen I."/>
            <person name="Shu S."/>
            <person name="Carlson J."/>
            <person name="Kinoshita T."/>
            <person name="Ohta Y."/>
            <person name="Mawaribuchi S."/>
            <person name="Jenkins J."/>
            <person name="Grimwood J."/>
            <person name="Schmutz J."/>
            <person name="Mitros T."/>
            <person name="Mozaffari S.V."/>
            <person name="Suzuki Y."/>
            <person name="Haramoto Y."/>
            <person name="Yamamoto T.S."/>
            <person name="Takagi C."/>
            <person name="Heald R."/>
            <person name="Miller K."/>
            <person name="Haudenschild C."/>
            <person name="Kitzman J."/>
            <person name="Nakayama T."/>
            <person name="Izutsu Y."/>
            <person name="Robert J."/>
            <person name="Fortriede J."/>
            <person name="Burns K."/>
            <person name="Lotay V."/>
            <person name="Karimi K."/>
            <person name="Yasuoka Y."/>
            <person name="Dichmann D.S."/>
            <person name="Flajnik M.F."/>
            <person name="Houston D.W."/>
            <person name="Shendure J."/>
            <person name="DuPasquier L."/>
            <person name="Vize P.D."/>
            <person name="Zorn A.M."/>
            <person name="Ito M."/>
            <person name="Marcotte E.M."/>
            <person name="Wallingford J.B."/>
            <person name="Ito Y."/>
            <person name="Asashima M."/>
            <person name="Ueno N."/>
            <person name="Matsuda Y."/>
            <person name="Veenstra G.J."/>
            <person name="Fujiyama A."/>
            <person name="Harland R.M."/>
            <person name="Taira M."/>
            <person name="Rokhsar D.S."/>
        </authorList>
    </citation>
    <scope>NUCLEOTIDE SEQUENCE [LARGE SCALE GENOMIC DNA]</scope>
    <source>
        <strain evidence="14">J</strain>
    </source>
</reference>
<dbReference type="OMA" id="HWGASND"/>
<accession>A0A974CQT0</accession>
<comment type="function">
    <text evidence="11">Reversible hydration of carbon dioxide.</text>
</comment>
<feature type="domain" description="Alpha-carbonic anhydrase" evidence="12">
    <location>
        <begin position="1"/>
        <end position="243"/>
    </location>
</feature>
<keyword evidence="5 11" id="KW-0479">Metal-binding</keyword>
<dbReference type="SUPFAM" id="SSF51069">
    <property type="entry name" value="Carbonic anhydrase"/>
    <property type="match status" value="1"/>
</dbReference>
<dbReference type="EMBL" id="CM004476">
    <property type="protein sequence ID" value="OCT76950.1"/>
    <property type="molecule type" value="Genomic_DNA"/>
</dbReference>
<dbReference type="PANTHER" id="PTHR18952:SF282">
    <property type="entry name" value="CARBONIC ANHYDRASE 1"/>
    <property type="match status" value="1"/>
</dbReference>
<dbReference type="Pfam" id="PF00194">
    <property type="entry name" value="Carb_anhydrase"/>
    <property type="match status" value="1"/>
</dbReference>
<evidence type="ECO:0000256" key="9">
    <source>
        <dbReference type="ARBA" id="ARBA00045744"/>
    </source>
</evidence>
<proteinExistence type="inferred from homology"/>
<dbReference type="PANTHER" id="PTHR18952">
    <property type="entry name" value="CARBONIC ANHYDRASE"/>
    <property type="match status" value="1"/>
</dbReference>
<evidence type="ECO:0000256" key="1">
    <source>
        <dbReference type="ARBA" id="ARBA00001947"/>
    </source>
</evidence>
<dbReference type="InterPro" id="IPR023561">
    <property type="entry name" value="Carbonic_anhydrase_a-class"/>
</dbReference>
<dbReference type="GO" id="GO:0018820">
    <property type="term" value="F:cyanamide hydratase activity"/>
    <property type="evidence" value="ECO:0007669"/>
    <property type="project" value="UniProtKB-EC"/>
</dbReference>
<evidence type="ECO:0000313" key="13">
    <source>
        <dbReference type="EMBL" id="OCT76950.1"/>
    </source>
</evidence>
<dbReference type="GO" id="GO:0005737">
    <property type="term" value="C:cytoplasm"/>
    <property type="evidence" value="ECO:0007669"/>
    <property type="project" value="UniProtKB-SubCell"/>
</dbReference>
<keyword evidence="4" id="KW-0963">Cytoplasm</keyword>
<dbReference type="Proteomes" id="UP000694892">
    <property type="component" value="Chromosome 6L"/>
</dbReference>
<dbReference type="SMART" id="SM01057">
    <property type="entry name" value="Carb_anhydrase"/>
    <property type="match status" value="1"/>
</dbReference>
<feature type="non-terminal residue" evidence="13">
    <location>
        <position position="1"/>
    </location>
</feature>
<dbReference type="GO" id="GO:0004089">
    <property type="term" value="F:carbonate dehydratase activity"/>
    <property type="evidence" value="ECO:0007669"/>
    <property type="project" value="UniProtKB-UniRule"/>
</dbReference>
<dbReference type="InterPro" id="IPR018338">
    <property type="entry name" value="Carbonic_anhydrase_a-class_CS"/>
</dbReference>
<organism evidence="13 14">
    <name type="scientific">Xenopus laevis</name>
    <name type="common">African clawed frog</name>
    <dbReference type="NCBI Taxonomy" id="8355"/>
    <lineage>
        <taxon>Eukaryota</taxon>
        <taxon>Metazoa</taxon>
        <taxon>Chordata</taxon>
        <taxon>Craniata</taxon>
        <taxon>Vertebrata</taxon>
        <taxon>Euteleostomi</taxon>
        <taxon>Amphibia</taxon>
        <taxon>Batrachia</taxon>
        <taxon>Anura</taxon>
        <taxon>Pipoidea</taxon>
        <taxon>Pipidae</taxon>
        <taxon>Xenopodinae</taxon>
        <taxon>Xenopus</taxon>
        <taxon>Xenopus</taxon>
    </lineage>
</organism>
<sequence>PDQWHKLYPIANGDFQSPIEIKSSEAKVDESLKSLSIRYNAASLKSLVNVGHSFQVLAEDKENPSVVSQGPLKATYRLNQFHFHWGASNDFGSEHTVDGKGYAAELHLVHWNSDKYSSFAEAAKNPDGCAIVTVFIKVGSSHPGLQRVVEALKLIAAKGKQAAFTNFDASTLLPASMDYWTYQGSLTHPPLLECVTWIIFKEPISASSEQHSVFCRGRKNVSYFDQLPTNPAPEGQRSQSFIPITDVVRMVLGAIKRKRASLKWFSDFLC</sequence>
<comment type="cofactor">
    <cofactor evidence="1 11">
        <name>Zn(2+)</name>
        <dbReference type="ChEBI" id="CHEBI:29105"/>
    </cofactor>
</comment>
<evidence type="ECO:0000256" key="11">
    <source>
        <dbReference type="RuleBase" id="RU367011"/>
    </source>
</evidence>
<dbReference type="EC" id="4.2.1.1" evidence="11"/>
<protein>
    <recommendedName>
        <fullName evidence="11">Carbonic anhydrase</fullName>
        <ecNumber evidence="11">4.2.1.1</ecNumber>
    </recommendedName>
</protein>
<evidence type="ECO:0000256" key="7">
    <source>
        <dbReference type="ARBA" id="ARBA00023239"/>
    </source>
</evidence>
<evidence type="ECO:0000256" key="5">
    <source>
        <dbReference type="ARBA" id="ARBA00022723"/>
    </source>
</evidence>
<keyword evidence="6 11" id="KW-0862">Zinc</keyword>
<comment type="similarity">
    <text evidence="3 11">Belongs to the alpha-carbonic anhydrase family.</text>
</comment>
<dbReference type="GO" id="GO:0008270">
    <property type="term" value="F:zinc ion binding"/>
    <property type="evidence" value="ECO:0007669"/>
    <property type="project" value="UniProtKB-UniRule"/>
</dbReference>
<dbReference type="AlphaFoldDB" id="A0A974CQT0"/>
<dbReference type="PROSITE" id="PS00162">
    <property type="entry name" value="ALPHA_CA_1"/>
    <property type="match status" value="1"/>
</dbReference>
<gene>
    <name evidence="13" type="ORF">XELAEV_18032154mg</name>
</gene>
<dbReference type="Gene3D" id="3.10.200.10">
    <property type="entry name" value="Alpha carbonic anhydrase"/>
    <property type="match status" value="1"/>
</dbReference>
<evidence type="ECO:0000256" key="2">
    <source>
        <dbReference type="ARBA" id="ARBA00004496"/>
    </source>
</evidence>
<dbReference type="InterPro" id="IPR036398">
    <property type="entry name" value="CA_dom_sf"/>
</dbReference>
<evidence type="ECO:0000256" key="10">
    <source>
        <dbReference type="ARBA" id="ARBA00048348"/>
    </source>
</evidence>
<comment type="function">
    <text evidence="9">Catalyzes the reversible hydration of carbon dioxide. Can hydrate cyanamide to urea.</text>
</comment>
<dbReference type="PROSITE" id="PS51144">
    <property type="entry name" value="ALPHA_CA_2"/>
    <property type="match status" value="1"/>
</dbReference>